<dbReference type="Pfam" id="PF01926">
    <property type="entry name" value="MMR_HSR1"/>
    <property type="match status" value="1"/>
</dbReference>
<protein>
    <recommendedName>
        <fullName evidence="2">G domain-containing protein</fullName>
    </recommendedName>
</protein>
<evidence type="ECO:0000313" key="3">
    <source>
        <dbReference type="EMBL" id="USP77086.1"/>
    </source>
</evidence>
<evidence type="ECO:0000256" key="1">
    <source>
        <dbReference type="SAM" id="Coils"/>
    </source>
</evidence>
<dbReference type="Gene3D" id="3.40.50.300">
    <property type="entry name" value="P-loop containing nucleotide triphosphate hydrolases"/>
    <property type="match status" value="1"/>
</dbReference>
<gene>
    <name evidence="3" type="ORF">yc1106_04360</name>
</gene>
<sequence>MASSDSLSNIISAGDIIIPIMGITGSGKSTFIARCTGNETGIGHKLQSHTSEVLIQSFKYKGHTVRLVDTPGFDDSRSEFDDAQILNQIAGWLMLASKHSPPLTLNGIIYLHPINEAGGRMRGTAKNNLNMFQAMCGDEPMSSVVIVTTMWSKVKEGTGLDLQKQLSERYWNSMIDAGSKVVKHDDTSASALRIIEHIIDRKAQVKMGLQTQLVEGGMKLEETSAGQQLRSKVIEEQNRARNKLQDAQQDLEQALRDRDNTTANEILELQAKHDAMIRAKEDELNSMKRRADDLYQRTLESLAAAEKENARLQKEAEENVAAIKKQIEVANRQQLERYNPPPPSYSSYSGYSGASLGRRDPVAEMQLQLQEKQREAELRRQDVQMQTFFHYASMDIAKQQLDEAKRSAKWGKAGAVMSTVGAVAAVMSCNVM</sequence>
<dbReference type="InterPro" id="IPR006073">
    <property type="entry name" value="GTP-bd"/>
</dbReference>
<dbReference type="InterPro" id="IPR027417">
    <property type="entry name" value="P-loop_NTPase"/>
</dbReference>
<accession>A0A9Q8Z797</accession>
<feature type="domain" description="G" evidence="2">
    <location>
        <begin position="20"/>
        <end position="78"/>
    </location>
</feature>
<dbReference type="EMBL" id="CP089276">
    <property type="protein sequence ID" value="USP77086.1"/>
    <property type="molecule type" value="Genomic_DNA"/>
</dbReference>
<proteinExistence type="predicted"/>
<reference evidence="3" key="1">
    <citation type="submission" date="2021-12" db="EMBL/GenBank/DDBJ databases">
        <title>Curvularia clavata genome.</title>
        <authorList>
            <person name="Cao Y."/>
        </authorList>
    </citation>
    <scope>NUCLEOTIDE SEQUENCE</scope>
    <source>
        <strain evidence="3">Yc1106</strain>
    </source>
</reference>
<evidence type="ECO:0000313" key="4">
    <source>
        <dbReference type="Proteomes" id="UP001056012"/>
    </source>
</evidence>
<keyword evidence="1" id="KW-0175">Coiled coil</keyword>
<dbReference type="AlphaFoldDB" id="A0A9Q8Z797"/>
<dbReference type="OrthoDB" id="8954335at2759"/>
<dbReference type="GO" id="GO:0005525">
    <property type="term" value="F:GTP binding"/>
    <property type="evidence" value="ECO:0007669"/>
    <property type="project" value="InterPro"/>
</dbReference>
<dbReference type="CDD" id="cd00882">
    <property type="entry name" value="Ras_like_GTPase"/>
    <property type="match status" value="1"/>
</dbReference>
<name>A0A9Q8Z797_CURCL</name>
<keyword evidence="4" id="KW-1185">Reference proteome</keyword>
<feature type="coiled-coil region" evidence="1">
    <location>
        <begin position="230"/>
        <end position="333"/>
    </location>
</feature>
<dbReference type="Proteomes" id="UP001056012">
    <property type="component" value="Chromosome 3"/>
</dbReference>
<evidence type="ECO:0000259" key="2">
    <source>
        <dbReference type="Pfam" id="PF01926"/>
    </source>
</evidence>
<dbReference type="VEuPathDB" id="FungiDB:yc1106_04360"/>
<organism evidence="3 4">
    <name type="scientific">Curvularia clavata</name>
    <dbReference type="NCBI Taxonomy" id="95742"/>
    <lineage>
        <taxon>Eukaryota</taxon>
        <taxon>Fungi</taxon>
        <taxon>Dikarya</taxon>
        <taxon>Ascomycota</taxon>
        <taxon>Pezizomycotina</taxon>
        <taxon>Dothideomycetes</taxon>
        <taxon>Pleosporomycetidae</taxon>
        <taxon>Pleosporales</taxon>
        <taxon>Pleosporineae</taxon>
        <taxon>Pleosporaceae</taxon>
        <taxon>Curvularia</taxon>
    </lineage>
</organism>
<dbReference type="SUPFAM" id="SSF52540">
    <property type="entry name" value="P-loop containing nucleoside triphosphate hydrolases"/>
    <property type="match status" value="1"/>
</dbReference>